<comment type="caution">
    <text evidence="1">The sequence shown here is derived from an EMBL/GenBank/DDBJ whole genome shotgun (WGS) entry which is preliminary data.</text>
</comment>
<accession>A0A2K1PFL4</accession>
<gene>
    <name evidence="1" type="ORF">X927_00575</name>
</gene>
<keyword evidence="2" id="KW-1185">Reference proteome</keyword>
<evidence type="ECO:0000313" key="2">
    <source>
        <dbReference type="Proteomes" id="UP000236604"/>
    </source>
</evidence>
<dbReference type="Proteomes" id="UP000236604">
    <property type="component" value="Unassembled WGS sequence"/>
</dbReference>
<reference evidence="1 2" key="1">
    <citation type="submission" date="2013-12" db="EMBL/GenBank/DDBJ databases">
        <title>Comparative genomics of Petrotoga isolates.</title>
        <authorList>
            <person name="Nesbo C.L."/>
            <person name="Charchuk R."/>
            <person name="Chow K."/>
        </authorList>
    </citation>
    <scope>NUCLEOTIDE SEQUENCE [LARGE SCALE GENOMIC DNA]</scope>
    <source>
        <strain evidence="1 2">DSM 14811</strain>
    </source>
</reference>
<dbReference type="EMBL" id="AZRN01000001">
    <property type="protein sequence ID" value="PNS01583.1"/>
    <property type="molecule type" value="Genomic_DNA"/>
</dbReference>
<name>A0A2K1PFL4_9BACT</name>
<organism evidence="1 2">
    <name type="scientific">Petrotoga mexicana DSM 14811</name>
    <dbReference type="NCBI Taxonomy" id="1122954"/>
    <lineage>
        <taxon>Bacteria</taxon>
        <taxon>Thermotogati</taxon>
        <taxon>Thermotogota</taxon>
        <taxon>Thermotogae</taxon>
        <taxon>Petrotogales</taxon>
        <taxon>Petrotogaceae</taxon>
        <taxon>Petrotoga</taxon>
    </lineage>
</organism>
<evidence type="ECO:0000313" key="1">
    <source>
        <dbReference type="EMBL" id="PNS01583.1"/>
    </source>
</evidence>
<dbReference type="AlphaFoldDB" id="A0A2K1PFL4"/>
<proteinExistence type="predicted"/>
<sequence length="33" mass="3889">MDIIEIKNLCKEYKGKEEPALKNINISIKEVKR</sequence>
<protein>
    <submittedName>
        <fullName evidence="1">Uncharacterized protein</fullName>
    </submittedName>
</protein>